<dbReference type="Proteomes" id="UP000242913">
    <property type="component" value="Unassembled WGS sequence"/>
</dbReference>
<dbReference type="Gene3D" id="1.20.58.390">
    <property type="entry name" value="Neurotransmitter-gated ion-channel transmembrane domain"/>
    <property type="match status" value="1"/>
</dbReference>
<gene>
    <name evidence="2" type="ORF">X798_06783</name>
</gene>
<dbReference type="EMBL" id="KZ270168">
    <property type="protein sequence ID" value="OZC06228.1"/>
    <property type="molecule type" value="Genomic_DNA"/>
</dbReference>
<dbReference type="InterPro" id="IPR038050">
    <property type="entry name" value="Neuro_actylchol_rec"/>
</dbReference>
<accession>A0A238BNT1</accession>
<feature type="transmembrane region" description="Helical" evidence="1">
    <location>
        <begin position="90"/>
        <end position="110"/>
    </location>
</feature>
<keyword evidence="1" id="KW-0472">Membrane</keyword>
<keyword evidence="3" id="KW-1185">Reference proteome</keyword>
<keyword evidence="1" id="KW-0812">Transmembrane</keyword>
<evidence type="ECO:0000313" key="2">
    <source>
        <dbReference type="EMBL" id="OZC06228.1"/>
    </source>
</evidence>
<reference evidence="2 3" key="1">
    <citation type="submission" date="2015-12" db="EMBL/GenBank/DDBJ databases">
        <title>Draft genome of the nematode, Onchocerca flexuosa.</title>
        <authorList>
            <person name="Mitreva M."/>
        </authorList>
    </citation>
    <scope>NUCLEOTIDE SEQUENCE [LARGE SCALE GENOMIC DNA]</scope>
    <source>
        <strain evidence="2">Red Deer</strain>
    </source>
</reference>
<keyword evidence="1" id="KW-1133">Transmembrane helix</keyword>
<dbReference type="AlphaFoldDB" id="A0A238BNT1"/>
<organism evidence="2 3">
    <name type="scientific">Onchocerca flexuosa</name>
    <dbReference type="NCBI Taxonomy" id="387005"/>
    <lineage>
        <taxon>Eukaryota</taxon>
        <taxon>Metazoa</taxon>
        <taxon>Ecdysozoa</taxon>
        <taxon>Nematoda</taxon>
        <taxon>Chromadorea</taxon>
        <taxon>Rhabditida</taxon>
        <taxon>Spirurina</taxon>
        <taxon>Spiruromorpha</taxon>
        <taxon>Filarioidea</taxon>
        <taxon>Onchocercidae</taxon>
        <taxon>Onchocerca</taxon>
    </lineage>
</organism>
<dbReference type="OrthoDB" id="203862at2759"/>
<evidence type="ECO:0000313" key="3">
    <source>
        <dbReference type="Proteomes" id="UP000242913"/>
    </source>
</evidence>
<proteinExistence type="predicted"/>
<name>A0A238BNT1_9BILA</name>
<feature type="non-terminal residue" evidence="2">
    <location>
        <position position="129"/>
    </location>
</feature>
<protein>
    <submittedName>
        <fullName evidence="2">Uncharacterized protein</fullName>
    </submittedName>
</protein>
<evidence type="ECO:0000256" key="1">
    <source>
        <dbReference type="SAM" id="Phobius"/>
    </source>
</evidence>
<sequence length="129" mass="15464">MFFAWIAPFVPYNYEEVRIITPISVNHVHISYITPLDTWFRAMKVFTVLSLFESVVFYPTEKRLLEAANELERENFRAKKRQIIRLYQRLDHFAQFFSPLLFITFLMYYVMIVVQGEDDDCHAINITVD</sequence>